<dbReference type="InterPro" id="IPR039418">
    <property type="entry name" value="LexA-like"/>
</dbReference>
<sequence>MNTDTRIAIPLFMGHVAAGFPNPADSYIEQVIDLNELVIRDKDLTYFVYVESDSMIEEHIVPGGWLIVDKGLIPENGDMIVAWVNGGFTVKRVQIVSESLLILHPANPNYAPIIVHEGEDYWLFGKVTFFFFEPPKYPIYGDWNR</sequence>
<gene>
    <name evidence="2" type="primary">umuD</name>
    <name evidence="2" type="ORF">GK108_12900</name>
</gene>
<organism evidence="2 3">
    <name type="scientific">Spirosoma terrae</name>
    <dbReference type="NCBI Taxonomy" id="1968276"/>
    <lineage>
        <taxon>Bacteria</taxon>
        <taxon>Pseudomonadati</taxon>
        <taxon>Bacteroidota</taxon>
        <taxon>Cytophagia</taxon>
        <taxon>Cytophagales</taxon>
        <taxon>Cytophagaceae</taxon>
        <taxon>Spirosoma</taxon>
    </lineage>
</organism>
<dbReference type="GO" id="GO:0003887">
    <property type="term" value="F:DNA-directed DNA polymerase activity"/>
    <property type="evidence" value="ECO:0007669"/>
    <property type="project" value="UniProtKB-EC"/>
</dbReference>
<dbReference type="PANTHER" id="PTHR33516">
    <property type="entry name" value="LEXA REPRESSOR"/>
    <property type="match status" value="1"/>
</dbReference>
<feature type="domain" description="Peptidase S24/S26A/S26B/S26C" evidence="1">
    <location>
        <begin position="10"/>
        <end position="127"/>
    </location>
</feature>
<keyword evidence="3" id="KW-1185">Reference proteome</keyword>
<evidence type="ECO:0000259" key="1">
    <source>
        <dbReference type="Pfam" id="PF00717"/>
    </source>
</evidence>
<dbReference type="RefSeq" id="WP_163948446.1">
    <property type="nucleotide sequence ID" value="NZ_JAAFZH010000004.1"/>
</dbReference>
<keyword evidence="2" id="KW-0548">Nucleotidyltransferase</keyword>
<proteinExistence type="predicted"/>
<dbReference type="Pfam" id="PF00717">
    <property type="entry name" value="Peptidase_S24"/>
    <property type="match status" value="1"/>
</dbReference>
<dbReference type="EC" id="2.7.7.7" evidence="2"/>
<dbReference type="InterPro" id="IPR036286">
    <property type="entry name" value="LexA/Signal_pep-like_sf"/>
</dbReference>
<dbReference type="InterPro" id="IPR050077">
    <property type="entry name" value="LexA_repressor"/>
</dbReference>
<dbReference type="InterPro" id="IPR015927">
    <property type="entry name" value="Peptidase_S24_S26A/B/C"/>
</dbReference>
<dbReference type="Gene3D" id="2.10.109.10">
    <property type="entry name" value="Umud Fragment, subunit A"/>
    <property type="match status" value="1"/>
</dbReference>
<dbReference type="PANTHER" id="PTHR33516:SF2">
    <property type="entry name" value="LEXA REPRESSOR-RELATED"/>
    <property type="match status" value="1"/>
</dbReference>
<dbReference type="AlphaFoldDB" id="A0A6L9L576"/>
<keyword evidence="2" id="KW-0808">Transferase</keyword>
<comment type="caution">
    <text evidence="2">The sequence shown here is derived from an EMBL/GenBank/DDBJ whole genome shotgun (WGS) entry which is preliminary data.</text>
</comment>
<protein>
    <submittedName>
        <fullName evidence="2">Translesion error-prone DNA polymerase V autoproteolytic subunit</fullName>
        <ecNumber evidence="2">2.7.7.7</ecNumber>
    </submittedName>
</protein>
<dbReference type="Proteomes" id="UP000474175">
    <property type="component" value="Unassembled WGS sequence"/>
</dbReference>
<dbReference type="EMBL" id="JAAFZH010000004">
    <property type="protein sequence ID" value="NDU95775.1"/>
    <property type="molecule type" value="Genomic_DNA"/>
</dbReference>
<dbReference type="SUPFAM" id="SSF51306">
    <property type="entry name" value="LexA/Signal peptidase"/>
    <property type="match status" value="1"/>
</dbReference>
<reference evidence="2 3" key="1">
    <citation type="submission" date="2020-02" db="EMBL/GenBank/DDBJ databases">
        <title>Draft genome sequence of two Spirosoma agri KCTC 52727 and Spirosoma terrae KCTC 52035.</title>
        <authorList>
            <person name="Rojas J."/>
            <person name="Ambika Manirajan B."/>
            <person name="Suarez C."/>
            <person name="Ratering S."/>
            <person name="Schnell S."/>
        </authorList>
    </citation>
    <scope>NUCLEOTIDE SEQUENCE [LARGE SCALE GENOMIC DNA]</scope>
    <source>
        <strain evidence="2 3">KCTC 52035</strain>
    </source>
</reference>
<accession>A0A6L9L576</accession>
<name>A0A6L9L576_9BACT</name>
<dbReference type="NCBIfam" id="NF007621">
    <property type="entry name" value="PRK10276.1"/>
    <property type="match status" value="1"/>
</dbReference>
<dbReference type="CDD" id="cd06529">
    <property type="entry name" value="S24_LexA-like"/>
    <property type="match status" value="1"/>
</dbReference>
<evidence type="ECO:0000313" key="3">
    <source>
        <dbReference type="Proteomes" id="UP000474175"/>
    </source>
</evidence>
<evidence type="ECO:0000313" key="2">
    <source>
        <dbReference type="EMBL" id="NDU95775.1"/>
    </source>
</evidence>